<sequence>MIPRERLSKGLITTVIIIIINFFALSAKGYLIGNLNLSSFTKDKLPTYLEQSKWYVVKISKDELILKMMTLEPVVRRCEFITHEAITVRYYPEKKYEAENVKKGINYIQDKGKLVSLLGLMLQKFSREGFEVGGNSSFIKIAGVESYRFELLRSKISSQQLLKGYLPVKYAWHIVIWKEGWYTITYYNLDSASPGPHFSDFGMLLKDIEFTSK</sequence>
<keyword evidence="1" id="KW-0472">Membrane</keyword>
<gene>
    <name evidence="2" type="ORF">ENL43_01655</name>
</gene>
<protein>
    <submittedName>
        <fullName evidence="2">Uncharacterized protein</fullName>
    </submittedName>
</protein>
<reference evidence="2" key="1">
    <citation type="journal article" date="2020" name="mSystems">
        <title>Genome- and Community-Level Interaction Insights into Carbon Utilization and Element Cycling Functions of Hydrothermarchaeota in Hydrothermal Sediment.</title>
        <authorList>
            <person name="Zhou Z."/>
            <person name="Liu Y."/>
            <person name="Xu W."/>
            <person name="Pan J."/>
            <person name="Luo Z.H."/>
            <person name="Li M."/>
        </authorList>
    </citation>
    <scope>NUCLEOTIDE SEQUENCE [LARGE SCALE GENOMIC DNA]</scope>
    <source>
        <strain evidence="2">HyVt-96</strain>
    </source>
</reference>
<evidence type="ECO:0000313" key="2">
    <source>
        <dbReference type="EMBL" id="HHF53054.1"/>
    </source>
</evidence>
<dbReference type="EMBL" id="DRTX01000092">
    <property type="protein sequence ID" value="HHF53054.1"/>
    <property type="molecule type" value="Genomic_DNA"/>
</dbReference>
<accession>A0A7V5LTV1</accession>
<evidence type="ECO:0000256" key="1">
    <source>
        <dbReference type="SAM" id="Phobius"/>
    </source>
</evidence>
<keyword evidence="1" id="KW-1133">Transmembrane helix</keyword>
<keyword evidence="1" id="KW-0812">Transmembrane</keyword>
<dbReference type="AlphaFoldDB" id="A0A7V5LTV1"/>
<dbReference type="Proteomes" id="UP000886050">
    <property type="component" value="Unassembled WGS sequence"/>
</dbReference>
<feature type="transmembrane region" description="Helical" evidence="1">
    <location>
        <begin position="12"/>
        <end position="32"/>
    </location>
</feature>
<proteinExistence type="predicted"/>
<name>A0A7V5LTV1_UNCW3</name>
<comment type="caution">
    <text evidence="2">The sequence shown here is derived from an EMBL/GenBank/DDBJ whole genome shotgun (WGS) entry which is preliminary data.</text>
</comment>
<organism evidence="2">
    <name type="scientific">candidate division WOR-3 bacterium</name>
    <dbReference type="NCBI Taxonomy" id="2052148"/>
    <lineage>
        <taxon>Bacteria</taxon>
        <taxon>Bacteria division WOR-3</taxon>
    </lineage>
</organism>